<keyword evidence="2" id="KW-1185">Reference proteome</keyword>
<sequence>MSFAAWRARLPRHTGMSALARIATLRPRDADFHVLEVDPGSQWGALLRLVPPTQCLLAAAAAGPNLERELAARLGGDATARALCQLLAGPFLPAHPLCPLDEAWRARLRPLALGRPGDPVDHGLFPSRASKLARLLLAAAGDYPADAVLLAARDAYARERPYHGHDALACALVCAGAPARALLRERLRDTRAHRGWRSRKQTHALGRWARRFGYMSEETD</sequence>
<dbReference type="OrthoDB" id="4535848at2"/>
<dbReference type="AlphaFoldDB" id="A0A1I2CX27"/>
<evidence type="ECO:0000313" key="1">
    <source>
        <dbReference type="EMBL" id="SFE72313.1"/>
    </source>
</evidence>
<proteinExistence type="predicted"/>
<name>A0A1I2CX27_9BACT</name>
<organism evidence="1 2">
    <name type="scientific">Nannocystis exedens</name>
    <dbReference type="NCBI Taxonomy" id="54"/>
    <lineage>
        <taxon>Bacteria</taxon>
        <taxon>Pseudomonadati</taxon>
        <taxon>Myxococcota</taxon>
        <taxon>Polyangia</taxon>
        <taxon>Nannocystales</taxon>
        <taxon>Nannocystaceae</taxon>
        <taxon>Nannocystis</taxon>
    </lineage>
</organism>
<evidence type="ECO:0000313" key="2">
    <source>
        <dbReference type="Proteomes" id="UP000199400"/>
    </source>
</evidence>
<dbReference type="RefSeq" id="WP_100793205.1">
    <property type="nucleotide sequence ID" value="NZ_FOMX01000018.1"/>
</dbReference>
<reference evidence="2" key="1">
    <citation type="submission" date="2016-10" db="EMBL/GenBank/DDBJ databases">
        <authorList>
            <person name="Varghese N."/>
            <person name="Submissions S."/>
        </authorList>
    </citation>
    <scope>NUCLEOTIDE SEQUENCE [LARGE SCALE GENOMIC DNA]</scope>
    <source>
        <strain evidence="2">ATCC 25963</strain>
    </source>
</reference>
<dbReference type="Proteomes" id="UP000199400">
    <property type="component" value="Unassembled WGS sequence"/>
</dbReference>
<gene>
    <name evidence="1" type="ORF">SAMN02745121_05284</name>
</gene>
<protein>
    <submittedName>
        <fullName evidence="1">Uncharacterized protein</fullName>
    </submittedName>
</protein>
<accession>A0A1I2CX27</accession>
<dbReference type="EMBL" id="FOMX01000018">
    <property type="protein sequence ID" value="SFE72313.1"/>
    <property type="molecule type" value="Genomic_DNA"/>
</dbReference>